<feature type="domain" description="HIT" evidence="4">
    <location>
        <begin position="7"/>
        <end position="110"/>
    </location>
</feature>
<name>A0A2H0R420_9BACT</name>
<dbReference type="EMBL" id="PCXO01000010">
    <property type="protein sequence ID" value="PIR41272.1"/>
    <property type="molecule type" value="Genomic_DNA"/>
</dbReference>
<evidence type="ECO:0000256" key="2">
    <source>
        <dbReference type="PIRSR" id="PIRSR601310-3"/>
    </source>
</evidence>
<reference evidence="5 6" key="1">
    <citation type="submission" date="2017-09" db="EMBL/GenBank/DDBJ databases">
        <title>Depth-based differentiation of microbial function through sediment-hosted aquifers and enrichment of novel symbionts in the deep terrestrial subsurface.</title>
        <authorList>
            <person name="Probst A.J."/>
            <person name="Ladd B."/>
            <person name="Jarett J.K."/>
            <person name="Geller-Mcgrath D.E."/>
            <person name="Sieber C.M."/>
            <person name="Emerson J.B."/>
            <person name="Anantharaman K."/>
            <person name="Thomas B.C."/>
            <person name="Malmstrom R."/>
            <person name="Stieglmeier M."/>
            <person name="Klingl A."/>
            <person name="Woyke T."/>
            <person name="Ryan C.M."/>
            <person name="Banfield J.F."/>
        </authorList>
    </citation>
    <scope>NUCLEOTIDE SEQUENCE [LARGE SCALE GENOMIC DNA]</scope>
    <source>
        <strain evidence="5">CG10_big_fil_rev_8_21_14_0_10_46_23</strain>
    </source>
</reference>
<sequence length="136" mass="15521">MLDKDCKFCQVIRGEEKSFKVFENDFSFAFMDKHPINPGHVLVIPKSHEPDFYNLDNEMYQGLMGAVKELSATIKEKFNPKKVGLIVAGFDVPHTHVHIVPMHDYHDITSKSLMEGKRANPSEEELTEAANMIMNL</sequence>
<gene>
    <name evidence="5" type="ORF">COV31_02610</name>
</gene>
<dbReference type="Proteomes" id="UP000230232">
    <property type="component" value="Unassembled WGS sequence"/>
</dbReference>
<protein>
    <recommendedName>
        <fullName evidence="4">HIT domain-containing protein</fullName>
    </recommendedName>
</protein>
<evidence type="ECO:0000313" key="6">
    <source>
        <dbReference type="Proteomes" id="UP000230232"/>
    </source>
</evidence>
<feature type="active site" description="Tele-AMP-histidine intermediate" evidence="1">
    <location>
        <position position="96"/>
    </location>
</feature>
<dbReference type="GO" id="GO:0009117">
    <property type="term" value="P:nucleotide metabolic process"/>
    <property type="evidence" value="ECO:0007669"/>
    <property type="project" value="TreeGrafter"/>
</dbReference>
<dbReference type="PROSITE" id="PS51084">
    <property type="entry name" value="HIT_2"/>
    <property type="match status" value="1"/>
</dbReference>
<evidence type="ECO:0000256" key="1">
    <source>
        <dbReference type="PIRSR" id="PIRSR601310-1"/>
    </source>
</evidence>
<evidence type="ECO:0000259" key="4">
    <source>
        <dbReference type="PROSITE" id="PS51084"/>
    </source>
</evidence>
<dbReference type="Gene3D" id="3.30.428.10">
    <property type="entry name" value="HIT-like"/>
    <property type="match status" value="1"/>
</dbReference>
<dbReference type="InterPro" id="IPR036265">
    <property type="entry name" value="HIT-like_sf"/>
</dbReference>
<proteinExistence type="predicted"/>
<dbReference type="Pfam" id="PF01230">
    <property type="entry name" value="HIT"/>
    <property type="match status" value="1"/>
</dbReference>
<organism evidence="5 6">
    <name type="scientific">Candidatus Yanofskybacteria bacterium CG10_big_fil_rev_8_21_14_0_10_46_23</name>
    <dbReference type="NCBI Taxonomy" id="1975098"/>
    <lineage>
        <taxon>Bacteria</taxon>
        <taxon>Candidatus Yanofskyibacteriota</taxon>
    </lineage>
</organism>
<dbReference type="GO" id="GO:0003824">
    <property type="term" value="F:catalytic activity"/>
    <property type="evidence" value="ECO:0007669"/>
    <property type="project" value="InterPro"/>
</dbReference>
<dbReference type="AlphaFoldDB" id="A0A2H0R420"/>
<comment type="caution">
    <text evidence="5">The sequence shown here is derived from an EMBL/GenBank/DDBJ whole genome shotgun (WGS) entry which is preliminary data.</text>
</comment>
<evidence type="ECO:0000313" key="5">
    <source>
        <dbReference type="EMBL" id="PIR41272.1"/>
    </source>
</evidence>
<feature type="short sequence motif" description="Histidine triad motif" evidence="2 3">
    <location>
        <begin position="94"/>
        <end position="98"/>
    </location>
</feature>
<accession>A0A2H0R420</accession>
<dbReference type="InterPro" id="IPR011146">
    <property type="entry name" value="HIT-like"/>
</dbReference>
<dbReference type="PANTHER" id="PTHR46648">
    <property type="entry name" value="HIT FAMILY PROTEIN 1"/>
    <property type="match status" value="1"/>
</dbReference>
<evidence type="ECO:0000256" key="3">
    <source>
        <dbReference type="PROSITE-ProRule" id="PRU00464"/>
    </source>
</evidence>
<dbReference type="InterPro" id="IPR001310">
    <property type="entry name" value="Histidine_triad_HIT"/>
</dbReference>
<dbReference type="PANTHER" id="PTHR46648:SF1">
    <property type="entry name" value="ADENOSINE 5'-MONOPHOSPHORAMIDASE HNT1"/>
    <property type="match status" value="1"/>
</dbReference>
<dbReference type="PRINTS" id="PR00332">
    <property type="entry name" value="HISTRIAD"/>
</dbReference>
<dbReference type="SUPFAM" id="SSF54197">
    <property type="entry name" value="HIT-like"/>
    <property type="match status" value="1"/>
</dbReference>